<feature type="region of interest" description="Disordered" evidence="1">
    <location>
        <begin position="395"/>
        <end position="452"/>
    </location>
</feature>
<dbReference type="HOGENOM" id="CLU_394351_0_0_1"/>
<feature type="compositionally biased region" description="Low complexity" evidence="1">
    <location>
        <begin position="259"/>
        <end position="274"/>
    </location>
</feature>
<keyword evidence="3" id="KW-1185">Reference proteome</keyword>
<organism evidence="2 3">
    <name type="scientific">Mixia osmundae (strain CBS 9802 / IAM 14324 / JCM 22182 / KY 12970)</name>
    <dbReference type="NCBI Taxonomy" id="764103"/>
    <lineage>
        <taxon>Eukaryota</taxon>
        <taxon>Fungi</taxon>
        <taxon>Dikarya</taxon>
        <taxon>Basidiomycota</taxon>
        <taxon>Pucciniomycotina</taxon>
        <taxon>Mixiomycetes</taxon>
        <taxon>Mixiales</taxon>
        <taxon>Mixiaceae</taxon>
        <taxon>Mixia</taxon>
    </lineage>
</organism>
<feature type="compositionally biased region" description="Polar residues" evidence="1">
    <location>
        <begin position="224"/>
        <end position="238"/>
    </location>
</feature>
<dbReference type="InParanoid" id="G7E6U4"/>
<dbReference type="RefSeq" id="XP_014567628.1">
    <property type="nucleotide sequence ID" value="XM_014712142.1"/>
</dbReference>
<accession>G7E6U4</accession>
<gene>
    <name evidence="2" type="primary">Mo05241</name>
    <name evidence="2" type="ORF">E5Q_05241</name>
</gene>
<comment type="caution">
    <text evidence="2">The sequence shown here is derived from an EMBL/GenBank/DDBJ whole genome shotgun (WGS) entry which is preliminary data.</text>
</comment>
<feature type="compositionally biased region" description="Polar residues" evidence="1">
    <location>
        <begin position="350"/>
        <end position="359"/>
    </location>
</feature>
<dbReference type="EMBL" id="BABT02000153">
    <property type="protein sequence ID" value="GAA98554.1"/>
    <property type="molecule type" value="Genomic_DNA"/>
</dbReference>
<feature type="compositionally biased region" description="Low complexity" evidence="1">
    <location>
        <begin position="364"/>
        <end position="374"/>
    </location>
</feature>
<feature type="compositionally biased region" description="Polar residues" evidence="1">
    <location>
        <begin position="50"/>
        <end position="69"/>
    </location>
</feature>
<feature type="region of interest" description="Disordered" evidence="1">
    <location>
        <begin position="467"/>
        <end position="507"/>
    </location>
</feature>
<sequence length="699" mass="74503">MSTGAAPSGGDRLPQGSQRLERRRPALIPQSNQTEAAVDALASQEMARPASSSSTSQVSRPNTGGSTRPDSAISASSTATSLAAAISAGSAIVDWQRSHALVEAMWTMLASQRELAARLLGTSPGVQDQLEACLTFAALLRDEGISCVTYDGVRLLGEGPQQVSLSDFAKDLRARLYISVPAARELVDSHGSAALKDDKLESSEDPLLGVVVRLLVNAAGHLATDTSGTEESGRQSAEPSGLVTGLTSPALPTSPPLPVSEAMSQSSSTSTIETSAPTAAYDYRGVSLDCPFDNLKYHVPSALRSCPVQGCKFAFPHRFVQSSDVRRHMESQAHGLPVHRPGHDQRSTSRLDASVSASTKARDPASPSIERISRSSSVVRSEAALLLSAPALPHPAAVSRKGKRRAAEDLPVESERLSASGTHTKKAVGRGSYPAEQDRPVSRGSSIASPSSTYVPQLYKNIPTSSILAPSPSMMPPTGRSEQVPASLSARSPPSRLKTPTAGFRLPPMATGQGGAASLLYDQGPSNTAGRALYGQPYTYDSSRPGTSEGLSAPYATRVTTRPLDFGAPPMLPASTPMVARTSPDDELSSIFGPSVISPAMAIVTENEAARQRAMTDFALRREQIRQDALALIEQRRLEMQVQGNEHAWRFRQLEWEIEQGRQRHEEAITQMRLEHRQIDLEIIRLSAQTPPPSRPASD</sequence>
<protein>
    <submittedName>
        <fullName evidence="2">Uncharacterized protein</fullName>
    </submittedName>
</protein>
<feature type="region of interest" description="Disordered" evidence="1">
    <location>
        <begin position="329"/>
        <end position="374"/>
    </location>
</feature>
<reference evidence="2 3" key="2">
    <citation type="journal article" date="2012" name="Open Biol.">
        <title>Characteristics of nucleosomes and linker DNA regions on the genome of the basidiomycete Mixia osmundae revealed by mono- and dinucleosome mapping.</title>
        <authorList>
            <person name="Nishida H."/>
            <person name="Kondo S."/>
            <person name="Matsumoto T."/>
            <person name="Suzuki Y."/>
            <person name="Yoshikawa H."/>
            <person name="Taylor T.D."/>
            <person name="Sugiyama J."/>
        </authorList>
    </citation>
    <scope>NUCLEOTIDE SEQUENCE [LARGE SCALE GENOMIC DNA]</scope>
    <source>
        <strain evidence="3">CBS 9802 / IAM 14324 / JCM 22182 / KY 12970</strain>
    </source>
</reference>
<feature type="compositionally biased region" description="Polar residues" evidence="1">
    <location>
        <begin position="443"/>
        <end position="452"/>
    </location>
</feature>
<feature type="region of interest" description="Disordered" evidence="1">
    <location>
        <begin position="223"/>
        <end position="274"/>
    </location>
</feature>
<evidence type="ECO:0000313" key="3">
    <source>
        <dbReference type="Proteomes" id="UP000009131"/>
    </source>
</evidence>
<evidence type="ECO:0000313" key="2">
    <source>
        <dbReference type="EMBL" id="GAA98554.1"/>
    </source>
</evidence>
<evidence type="ECO:0000256" key="1">
    <source>
        <dbReference type="SAM" id="MobiDB-lite"/>
    </source>
</evidence>
<feature type="compositionally biased region" description="Low complexity" evidence="1">
    <location>
        <begin position="485"/>
        <end position="497"/>
    </location>
</feature>
<proteinExistence type="predicted"/>
<dbReference type="AlphaFoldDB" id="G7E6U4"/>
<dbReference type="Proteomes" id="UP000009131">
    <property type="component" value="Unassembled WGS sequence"/>
</dbReference>
<feature type="region of interest" description="Disordered" evidence="1">
    <location>
        <begin position="1"/>
        <end position="74"/>
    </location>
</feature>
<reference evidence="2 3" key="1">
    <citation type="journal article" date="2011" name="J. Gen. Appl. Microbiol.">
        <title>Draft genome sequencing of the enigmatic basidiomycete Mixia osmundae.</title>
        <authorList>
            <person name="Nishida H."/>
            <person name="Nagatsuka Y."/>
            <person name="Sugiyama J."/>
        </authorList>
    </citation>
    <scope>NUCLEOTIDE SEQUENCE [LARGE SCALE GENOMIC DNA]</scope>
    <source>
        <strain evidence="3">CBS 9802 / IAM 14324 / JCM 22182 / KY 12970</strain>
    </source>
</reference>
<name>G7E6U4_MIXOS</name>
<feature type="compositionally biased region" description="Basic and acidic residues" evidence="1">
    <location>
        <begin position="405"/>
        <end position="416"/>
    </location>
</feature>